<accession>A0A0K3CLZ6</accession>
<reference evidence="2 4" key="1">
    <citation type="submission" date="2015-07" db="EMBL/GenBank/DDBJ databases">
        <authorList>
            <person name="Cajimat M.N.B."/>
            <person name="Milazzo M.L."/>
            <person name="Fulhorst C.F."/>
        </authorList>
    </citation>
    <scope>NUCLEOTIDE SEQUENCE [LARGE SCALE GENOMIC DNA]</scope>
    <source>
        <strain evidence="2">Single colony</strain>
    </source>
</reference>
<feature type="compositionally biased region" description="Pro residues" evidence="1">
    <location>
        <begin position="400"/>
        <end position="409"/>
    </location>
</feature>
<evidence type="ECO:0000313" key="4">
    <source>
        <dbReference type="Proteomes" id="UP000199069"/>
    </source>
</evidence>
<keyword evidence="4" id="KW-1185">Reference proteome</keyword>
<organism evidence="2 4">
    <name type="scientific">Rhodotorula toruloides</name>
    <name type="common">Yeast</name>
    <name type="synonym">Rhodosporidium toruloides</name>
    <dbReference type="NCBI Taxonomy" id="5286"/>
    <lineage>
        <taxon>Eukaryota</taxon>
        <taxon>Fungi</taxon>
        <taxon>Dikarya</taxon>
        <taxon>Basidiomycota</taxon>
        <taxon>Pucciniomycotina</taxon>
        <taxon>Microbotryomycetes</taxon>
        <taxon>Sporidiobolales</taxon>
        <taxon>Sporidiobolaceae</taxon>
        <taxon>Rhodotorula</taxon>
    </lineage>
</organism>
<feature type="region of interest" description="Disordered" evidence="1">
    <location>
        <begin position="726"/>
        <end position="748"/>
    </location>
</feature>
<proteinExistence type="predicted"/>
<feature type="compositionally biased region" description="Polar residues" evidence="1">
    <location>
        <begin position="8"/>
        <end position="22"/>
    </location>
</feature>
<dbReference type="OMA" id="WRTERNA"/>
<dbReference type="EMBL" id="LCTV02000007">
    <property type="protein sequence ID" value="PRQ74056.1"/>
    <property type="molecule type" value="Genomic_DNA"/>
</dbReference>
<protein>
    <submittedName>
        <fullName evidence="2">Uncharacterized protein</fullName>
    </submittedName>
</protein>
<evidence type="ECO:0000256" key="1">
    <source>
        <dbReference type="SAM" id="MobiDB-lite"/>
    </source>
</evidence>
<name>A0A0K3CLZ6_RHOTO</name>
<feature type="region of interest" description="Disordered" evidence="1">
    <location>
        <begin position="381"/>
        <end position="495"/>
    </location>
</feature>
<reference evidence="3 5" key="2">
    <citation type="journal article" date="2018" name="Elife">
        <title>Functional genomics of lipid metabolism in the oleaginous yeast Rhodosporidium toruloides.</title>
        <authorList>
            <person name="Coradetti S.T."/>
            <person name="Pinel D."/>
            <person name="Geiselman G."/>
            <person name="Ito M."/>
            <person name="Mondo S."/>
            <person name="Reilly M.C."/>
            <person name="Cheng Y.F."/>
            <person name="Bauer S."/>
            <person name="Grigoriev I."/>
            <person name="Gladden J.M."/>
            <person name="Simmons B.A."/>
            <person name="Brem R."/>
            <person name="Arkin A.P."/>
            <person name="Skerker J.M."/>
        </authorList>
    </citation>
    <scope>NUCLEOTIDE SEQUENCE [LARGE SCALE GENOMIC DNA]</scope>
    <source>
        <strain evidence="3 5">NBRC 0880</strain>
    </source>
</reference>
<feature type="region of interest" description="Disordered" evidence="1">
    <location>
        <begin position="165"/>
        <end position="193"/>
    </location>
</feature>
<dbReference type="Proteomes" id="UP000199069">
    <property type="component" value="Unassembled WGS sequence"/>
</dbReference>
<dbReference type="EMBL" id="CWKI01000007">
    <property type="protein sequence ID" value="CTR08226.1"/>
    <property type="molecule type" value="Genomic_DNA"/>
</dbReference>
<feature type="compositionally biased region" description="Low complexity" evidence="1">
    <location>
        <begin position="420"/>
        <end position="435"/>
    </location>
</feature>
<dbReference type="AlphaFoldDB" id="A0A0K3CLZ6"/>
<feature type="compositionally biased region" description="Polar residues" evidence="1">
    <location>
        <begin position="385"/>
        <end position="395"/>
    </location>
</feature>
<gene>
    <name evidence="2" type="primary">FGENESH: predicted gene_7.472</name>
    <name evidence="3" type="ORF">AAT19DRAFT_15623</name>
    <name evidence="2" type="ORF">BN2166_0040870</name>
</gene>
<evidence type="ECO:0000313" key="2">
    <source>
        <dbReference type="EMBL" id="CTR08226.1"/>
    </source>
</evidence>
<dbReference type="Proteomes" id="UP000239560">
    <property type="component" value="Unassembled WGS sequence"/>
</dbReference>
<sequence>MSRPFSPDSLSGSNGESASTPSAASRRICRQLVVEAEAHDEGVRATLYCKVSLPSTASSSSQPHNLLTLLPSSRLSYSSTYALPLHDDSPEAIMAAWKFGILPSWVDDSYLDQNGFDSPGARSIRRRRSSAASDLLSTVTGAESDERREIEIVQEGERVALRLLPENGAVDSPPSGSPATERPASRAGAATPTQAGQRNLEFVVVLTIDIDFGRLRLPRFANTITVPTPLCLRNTLVFDLPSPPPSSAFSTWDLSVRPSLSNAQSTSHPAVNIAGTRISGTFPTTSSVSLRWAPQLADGTAPLLIKREALETSWKVDKAGAATAEVEVSGHFEYSGLREKQWVEVEVGVPFVQAQGSPLEITGCIASDGVTSVLDWEVAPAPTSAKPSNQPTNQLDLPVKTPPELPSLPPLIRQQTESGLSDSAASVLSTSASTAYPFTPTPAPRRKRVSSRTSDPRPPSWTSLFDTAPPAPPVLDTSFSTESPSRALPGPRVVKEPSLLQQAAPFDPEASAMDMSFEVSSVPSTSSELLDEPAQRPAPSTSAMRPDEHSSTCLVRVQLDLGPSLRAFASLPTTADDDDLSPAFSFNLALHFPSSTLSAKSAPDSSLRLALPSVTLPTALHEENVVSVSSTSPNRLIELVSPPPVSPDENAEPPMSPLPASKGVARWSTLRSGAARNGSAPPPVQVEIMAADASFAENDNVAPAPSPLASDWTGAEADFAEGLAASAREEETADLLDERPPSPSTAAPSVIDVEALATSLPTDEPPSTVLDDTPLAHVNVTMTPVPPAPGHSLWEYYYEFEFTPAYTGIVTSERSSADLTALAAWNERGEACLKNEQLEAQDAKGQRFRVEGAQRLVLAVHRPEEGSLPKLGSIVQFERQIVKLSVELVPLQGLISEPRRAEAMYASRTNTSLVRFCVPSGAPLGPFFTFKRTRLTRTRHLAVAPGASTIPSPRTRLWQLLTILFALGIYYAIYATTSTPTLLQEHSRRQLRTTSVGAIPTSSSSFAMTPFLRTPHTVTTTATSTSTIISFITHTPASTPPVVHTTTLYRTTTIRQVTPVTPTAPLAFDDSLPPATSTTIIPRREHSLAQEDSHSLLESFQVWLERVKLEVRIRWRDLLAFIT</sequence>
<feature type="region of interest" description="Disordered" evidence="1">
    <location>
        <begin position="642"/>
        <end position="662"/>
    </location>
</feature>
<feature type="region of interest" description="Disordered" evidence="1">
    <location>
        <begin position="1"/>
        <end position="22"/>
    </location>
</feature>
<evidence type="ECO:0000313" key="5">
    <source>
        <dbReference type="Proteomes" id="UP000239560"/>
    </source>
</evidence>
<feature type="region of interest" description="Disordered" evidence="1">
    <location>
        <begin position="523"/>
        <end position="549"/>
    </location>
</feature>
<evidence type="ECO:0000313" key="3">
    <source>
        <dbReference type="EMBL" id="PRQ74056.1"/>
    </source>
</evidence>
<dbReference type="OrthoDB" id="2536507at2759"/>